<keyword evidence="2" id="KW-1185">Reference proteome</keyword>
<dbReference type="EMBL" id="CP001865">
    <property type="protein sequence ID" value="ADB63963.1"/>
    <property type="molecule type" value="Genomic_DNA"/>
</dbReference>
<name>D2S3L6_HALTV</name>
<dbReference type="HOGENOM" id="CLU_2534601_0_0_2"/>
<dbReference type="OrthoDB" id="377709at2157"/>
<evidence type="ECO:0000313" key="1">
    <source>
        <dbReference type="EMBL" id="ADB63963.1"/>
    </source>
</evidence>
<organism evidence="1 2">
    <name type="scientific">Haloterrigena turkmenica (strain ATCC 51198 / DSM 5511 / JCM 9101 / NCIMB 13204 / VKM B-1734 / 4k)</name>
    <name type="common">Halococcus turkmenicus</name>
    <dbReference type="NCBI Taxonomy" id="543526"/>
    <lineage>
        <taxon>Archaea</taxon>
        <taxon>Methanobacteriati</taxon>
        <taxon>Methanobacteriota</taxon>
        <taxon>Stenosarchaea group</taxon>
        <taxon>Halobacteria</taxon>
        <taxon>Halobacteriales</taxon>
        <taxon>Natrialbaceae</taxon>
        <taxon>Haloterrigena</taxon>
    </lineage>
</organism>
<proteinExistence type="predicted"/>
<protein>
    <submittedName>
        <fullName evidence="1">Uncharacterized protein</fullName>
    </submittedName>
</protein>
<dbReference type="Proteomes" id="UP000001903">
    <property type="component" value="Plasmid pHTUR05"/>
</dbReference>
<accession>D2S3L6</accession>
<sequence>MTTYEYRVTGCGGGVWRRSEWTDREDALEGYERASDEWDGVIGFERREPGDDSTIQRKQSPDADEWIDVTADMIHFEDEEVPA</sequence>
<evidence type="ECO:0000313" key="2">
    <source>
        <dbReference type="Proteomes" id="UP000001903"/>
    </source>
</evidence>
<reference evidence="1 2" key="1">
    <citation type="journal article" date="2010" name="Stand. Genomic Sci.">
        <title>Complete genome sequence of Haloterrigena turkmenica type strain (4k).</title>
        <authorList>
            <person name="Saunders E."/>
            <person name="Tindall B.J."/>
            <person name="Fahnrich R."/>
            <person name="Lapidus A."/>
            <person name="Copeland A."/>
            <person name="Del Rio T.G."/>
            <person name="Lucas S."/>
            <person name="Chen F."/>
            <person name="Tice H."/>
            <person name="Cheng J.F."/>
            <person name="Han C."/>
            <person name="Detter J.C."/>
            <person name="Bruce D."/>
            <person name="Goodwin L."/>
            <person name="Chain P."/>
            <person name="Pitluck S."/>
            <person name="Pati A."/>
            <person name="Ivanova N."/>
            <person name="Mavromatis K."/>
            <person name="Chen A."/>
            <person name="Palaniappan K."/>
            <person name="Land M."/>
            <person name="Hauser L."/>
            <person name="Chang Y.J."/>
            <person name="Jeffries C.D."/>
            <person name="Brettin T."/>
            <person name="Rohde M."/>
            <person name="Goker M."/>
            <person name="Bristow J."/>
            <person name="Eisen J.A."/>
            <person name="Markowitz V."/>
            <person name="Hugenholtz P."/>
            <person name="Klenk H.P."/>
            <person name="Kyrpides N.C."/>
        </authorList>
    </citation>
    <scope>NUCLEOTIDE SEQUENCE [LARGE SCALE GENOMIC DNA]</scope>
    <source>
        <strain evidence="2">ATCC 51198 / DSM 5511 / JCM 9101 / NCIMB 13204 / VKM B-1734 / 4k</strain>
    </source>
</reference>
<keyword evidence="1" id="KW-0614">Plasmid</keyword>
<dbReference type="AlphaFoldDB" id="D2S3L6"/>
<dbReference type="KEGG" id="htu:Htur_5076"/>
<geneLocation type="plasmid" evidence="1 2">
    <name>pHTUR05</name>
</geneLocation>
<gene>
    <name evidence="1" type="ordered locus">Htur_5076</name>
</gene>
<dbReference type="GeneID" id="8745881"/>
<dbReference type="RefSeq" id="WP_012946202.1">
    <property type="nucleotide sequence ID" value="NC_013748.1"/>
</dbReference>